<reference evidence="6 7" key="1">
    <citation type="submission" date="2018-05" db="EMBL/GenBank/DDBJ databases">
        <title>Paenibacillus flagellatus sp. nov., isolated from selenium mineral soil.</title>
        <authorList>
            <person name="Dai X."/>
        </authorList>
    </citation>
    <scope>NUCLEOTIDE SEQUENCE [LARGE SCALE GENOMIC DNA]</scope>
    <source>
        <strain evidence="6 7">DXL2</strain>
    </source>
</reference>
<keyword evidence="7" id="KW-1185">Reference proteome</keyword>
<dbReference type="RefSeq" id="WP_110842015.1">
    <property type="nucleotide sequence ID" value="NZ_QJVJ01000009.1"/>
</dbReference>
<dbReference type="OrthoDB" id="9782846at2"/>
<evidence type="ECO:0000313" key="7">
    <source>
        <dbReference type="Proteomes" id="UP000247476"/>
    </source>
</evidence>
<dbReference type="PANTHER" id="PTHR43649:SF33">
    <property type="entry name" value="POLYGALACTURONAN_RHAMNOGALACTURONAN-BINDING PROTEIN YTCQ"/>
    <property type="match status" value="1"/>
</dbReference>
<keyword evidence="4" id="KW-0564">Palmitate</keyword>
<dbReference type="InterPro" id="IPR006059">
    <property type="entry name" value="SBP"/>
</dbReference>
<keyword evidence="2" id="KW-0732">Signal</keyword>
<evidence type="ECO:0000313" key="6">
    <source>
        <dbReference type="EMBL" id="PYI52647.1"/>
    </source>
</evidence>
<evidence type="ECO:0000256" key="3">
    <source>
        <dbReference type="ARBA" id="ARBA00023136"/>
    </source>
</evidence>
<organism evidence="6 7">
    <name type="scientific">Paenibacillus flagellatus</name>
    <dbReference type="NCBI Taxonomy" id="2211139"/>
    <lineage>
        <taxon>Bacteria</taxon>
        <taxon>Bacillati</taxon>
        <taxon>Bacillota</taxon>
        <taxon>Bacilli</taxon>
        <taxon>Bacillales</taxon>
        <taxon>Paenibacillaceae</taxon>
        <taxon>Paenibacillus</taxon>
    </lineage>
</organism>
<dbReference type="EMBL" id="QJVJ01000009">
    <property type="protein sequence ID" value="PYI52647.1"/>
    <property type="molecule type" value="Genomic_DNA"/>
</dbReference>
<dbReference type="AlphaFoldDB" id="A0A2V5KNH5"/>
<dbReference type="PANTHER" id="PTHR43649">
    <property type="entry name" value="ARABINOSE-BINDING PROTEIN-RELATED"/>
    <property type="match status" value="1"/>
</dbReference>
<dbReference type="Proteomes" id="UP000247476">
    <property type="component" value="Unassembled WGS sequence"/>
</dbReference>
<evidence type="ECO:0000256" key="5">
    <source>
        <dbReference type="ARBA" id="ARBA00023288"/>
    </source>
</evidence>
<evidence type="ECO:0000256" key="2">
    <source>
        <dbReference type="ARBA" id="ARBA00022729"/>
    </source>
</evidence>
<proteinExistence type="predicted"/>
<dbReference type="SUPFAM" id="SSF53850">
    <property type="entry name" value="Periplasmic binding protein-like II"/>
    <property type="match status" value="1"/>
</dbReference>
<name>A0A2V5KNH5_9BACL</name>
<evidence type="ECO:0000256" key="1">
    <source>
        <dbReference type="ARBA" id="ARBA00022475"/>
    </source>
</evidence>
<dbReference type="Pfam" id="PF01547">
    <property type="entry name" value="SBP_bac_1"/>
    <property type="match status" value="1"/>
</dbReference>
<dbReference type="Gene3D" id="3.40.190.10">
    <property type="entry name" value="Periplasmic binding protein-like II"/>
    <property type="match status" value="1"/>
</dbReference>
<evidence type="ECO:0000256" key="4">
    <source>
        <dbReference type="ARBA" id="ARBA00023139"/>
    </source>
</evidence>
<keyword evidence="1" id="KW-1003">Cell membrane</keyword>
<gene>
    <name evidence="6" type="ORF">DLM86_21005</name>
</gene>
<protein>
    <recommendedName>
        <fullName evidence="8">Sugar ABC transporter substrate-binding protein</fullName>
    </recommendedName>
</protein>
<dbReference type="InterPro" id="IPR050490">
    <property type="entry name" value="Bact_solute-bd_prot1"/>
</dbReference>
<keyword evidence="5" id="KW-0449">Lipoprotein</keyword>
<evidence type="ECO:0008006" key="8">
    <source>
        <dbReference type="Google" id="ProtNLM"/>
    </source>
</evidence>
<comment type="caution">
    <text evidence="6">The sequence shown here is derived from an EMBL/GenBank/DDBJ whole genome shotgun (WGS) entry which is preliminary data.</text>
</comment>
<keyword evidence="3" id="KW-0472">Membrane</keyword>
<sequence length="369" mass="41473">MIELRFATEISYNMHQVNAAKESFERAKPGVTIVVEQYSDYFEMMRAYKSDAPPDMMETGGLQMSNADGVFVDLNPFVAEDGLEEDLYPGLMRAARHFGALYGLPVEVSAPLIVYDKEAFDREGLAYPSEDWTWDDMVGLAKRLTVRDGQGAARRFGLELGIDVEWFEPFVMRNGGSYLAPDGATSRGYADSPATVEAYRMLVDAYARHGIVRKPNEPMAADAEGGGAAMTFAFSWHAEHQFRNQERYGVVGLPNMPGQVQANMIYMGGAGVTAKSAHPRLAWEFLRHYVVDCPSWTPPIAKSQAERRGFTGHPLFSRYLEELDRVQVSGFFLSRRWNASRQLINEDIQRMITEGADVVQTLRSWSRYA</sequence>
<accession>A0A2V5KNH5</accession>